<keyword evidence="4" id="KW-1185">Reference proteome</keyword>
<dbReference type="InterPro" id="IPR041698">
    <property type="entry name" value="Methyltransf_25"/>
</dbReference>
<dbReference type="RefSeq" id="WP_272436709.1">
    <property type="nucleotide sequence ID" value="NZ_JAMQKB010000009.1"/>
</dbReference>
<sequence>MSYLRMAAHYDRLMQDAPYDKWVQFTNYILDLYDYDPTTIVDLGCGTGEITQRLVQAGFHLYGVDASADMLSYAQMKAAEANIEINWIQQDIRSLHGLSDVDVAVSYCDVINYLTTEEEVKQAFCSINHLLKQEGIFLFDVHSISHLENDLKNQTFAEIYDDIAYVWFCESGESEGEVLHDLTFFVLNEGHYDRFDEQHHQRSFPVDTYQTLLRETGFTVLGIYGDFSTAEGAITSETERIFFVAQKNSRC</sequence>
<keyword evidence="1" id="KW-0808">Transferase</keyword>
<keyword evidence="3" id="KW-0489">Methyltransferase</keyword>
<proteinExistence type="predicted"/>
<reference evidence="3" key="1">
    <citation type="submission" date="2022-06" db="EMBL/GenBank/DDBJ databases">
        <title>Aquibacillus sp. a new bacterium isolated from soil saline samples.</title>
        <authorList>
            <person name="Galisteo C."/>
            <person name="De La Haba R."/>
            <person name="Sanchez-Porro C."/>
            <person name="Ventosa A."/>
        </authorList>
    </citation>
    <scope>NUCLEOTIDE SEQUENCE</scope>
    <source>
        <strain evidence="3">3ASR75-11</strain>
    </source>
</reference>
<evidence type="ECO:0000313" key="4">
    <source>
        <dbReference type="Proteomes" id="UP001145050"/>
    </source>
</evidence>
<comment type="caution">
    <text evidence="3">The sequence shown here is derived from an EMBL/GenBank/DDBJ whole genome shotgun (WGS) entry which is preliminary data.</text>
</comment>
<protein>
    <submittedName>
        <fullName evidence="3">Class I SAM-dependent methyltransferase</fullName>
    </submittedName>
</protein>
<dbReference type="EMBL" id="JAMQKB010000009">
    <property type="protein sequence ID" value="MDC3424903.1"/>
    <property type="molecule type" value="Genomic_DNA"/>
</dbReference>
<organism evidence="3 4">
    <name type="scientific">Terrihalobacillus insolitus</name>
    <dbReference type="NCBI Taxonomy" id="2950438"/>
    <lineage>
        <taxon>Bacteria</taxon>
        <taxon>Bacillati</taxon>
        <taxon>Bacillota</taxon>
        <taxon>Bacilli</taxon>
        <taxon>Bacillales</taxon>
        <taxon>Bacillaceae</taxon>
        <taxon>Terrihalobacillus</taxon>
    </lineage>
</organism>
<dbReference type="AlphaFoldDB" id="A0A9X3WU66"/>
<feature type="domain" description="Methyltransferase" evidence="2">
    <location>
        <begin position="40"/>
        <end position="135"/>
    </location>
</feature>
<evidence type="ECO:0000313" key="3">
    <source>
        <dbReference type="EMBL" id="MDC3424903.1"/>
    </source>
</evidence>
<dbReference type="PANTHER" id="PTHR43861">
    <property type="entry name" value="TRANS-ACONITATE 2-METHYLTRANSFERASE-RELATED"/>
    <property type="match status" value="1"/>
</dbReference>
<dbReference type="Pfam" id="PF13649">
    <property type="entry name" value="Methyltransf_25"/>
    <property type="match status" value="1"/>
</dbReference>
<evidence type="ECO:0000259" key="2">
    <source>
        <dbReference type="Pfam" id="PF13649"/>
    </source>
</evidence>
<name>A0A9X3WU66_9BACI</name>
<dbReference type="Gene3D" id="3.40.50.150">
    <property type="entry name" value="Vaccinia Virus protein VP39"/>
    <property type="match status" value="1"/>
</dbReference>
<dbReference type="SUPFAM" id="SSF53335">
    <property type="entry name" value="S-adenosyl-L-methionine-dependent methyltransferases"/>
    <property type="match status" value="1"/>
</dbReference>
<evidence type="ECO:0000256" key="1">
    <source>
        <dbReference type="ARBA" id="ARBA00022679"/>
    </source>
</evidence>
<dbReference type="InterPro" id="IPR029063">
    <property type="entry name" value="SAM-dependent_MTases_sf"/>
</dbReference>
<dbReference type="GO" id="GO:0008168">
    <property type="term" value="F:methyltransferase activity"/>
    <property type="evidence" value="ECO:0007669"/>
    <property type="project" value="UniProtKB-KW"/>
</dbReference>
<dbReference type="CDD" id="cd02440">
    <property type="entry name" value="AdoMet_MTases"/>
    <property type="match status" value="1"/>
</dbReference>
<accession>A0A9X3WU66</accession>
<gene>
    <name evidence="3" type="ORF">NC797_10315</name>
</gene>
<dbReference type="GO" id="GO:0032259">
    <property type="term" value="P:methylation"/>
    <property type="evidence" value="ECO:0007669"/>
    <property type="project" value="UniProtKB-KW"/>
</dbReference>
<dbReference type="Proteomes" id="UP001145050">
    <property type="component" value="Unassembled WGS sequence"/>
</dbReference>
<dbReference type="Gene3D" id="2.20.25.110">
    <property type="entry name" value="S-adenosyl-L-methionine-dependent methyltransferases"/>
    <property type="match status" value="1"/>
</dbReference>